<proteinExistence type="predicted"/>
<feature type="compositionally biased region" description="Basic and acidic residues" evidence="1">
    <location>
        <begin position="1"/>
        <end position="11"/>
    </location>
</feature>
<gene>
    <name evidence="2" type="ORF">CINC_LOCUS5687</name>
</gene>
<dbReference type="EMBL" id="LR824005">
    <property type="protein sequence ID" value="CAD0194837.1"/>
    <property type="molecule type" value="Genomic_DNA"/>
</dbReference>
<dbReference type="Proteomes" id="UP001154114">
    <property type="component" value="Chromosome 2"/>
</dbReference>
<evidence type="ECO:0000256" key="1">
    <source>
        <dbReference type="SAM" id="MobiDB-lite"/>
    </source>
</evidence>
<accession>A0A9N8PX19</accession>
<keyword evidence="3" id="KW-1185">Reference proteome</keyword>
<name>A0A9N8PX19_CHRIL</name>
<protein>
    <submittedName>
        <fullName evidence="2">Uncharacterized protein</fullName>
    </submittedName>
</protein>
<evidence type="ECO:0000313" key="2">
    <source>
        <dbReference type="EMBL" id="CAD0194837.1"/>
    </source>
</evidence>
<dbReference type="AlphaFoldDB" id="A0A9N8PX19"/>
<sequence>MEGERRTRTESPADIACRKPRAVPGSAGVPARPPSPLSCLWSRQPPPPLLRRYAEAPSNCSVVATVVGQLHDAGSRKSALAHQPMASPQLTCRHSHLPLKGSSNEVPRILT</sequence>
<reference evidence="2" key="1">
    <citation type="submission" date="2021-12" db="EMBL/GenBank/DDBJ databases">
        <authorList>
            <person name="King R."/>
        </authorList>
    </citation>
    <scope>NUCLEOTIDE SEQUENCE</scope>
</reference>
<organism evidence="2 3">
    <name type="scientific">Chrysodeixis includens</name>
    <name type="common">Soybean looper</name>
    <name type="synonym">Pseudoplusia includens</name>
    <dbReference type="NCBI Taxonomy" id="689277"/>
    <lineage>
        <taxon>Eukaryota</taxon>
        <taxon>Metazoa</taxon>
        <taxon>Ecdysozoa</taxon>
        <taxon>Arthropoda</taxon>
        <taxon>Hexapoda</taxon>
        <taxon>Insecta</taxon>
        <taxon>Pterygota</taxon>
        <taxon>Neoptera</taxon>
        <taxon>Endopterygota</taxon>
        <taxon>Lepidoptera</taxon>
        <taxon>Glossata</taxon>
        <taxon>Ditrysia</taxon>
        <taxon>Noctuoidea</taxon>
        <taxon>Noctuidae</taxon>
        <taxon>Plusiinae</taxon>
        <taxon>Chrysodeixis</taxon>
    </lineage>
</organism>
<feature type="region of interest" description="Disordered" evidence="1">
    <location>
        <begin position="1"/>
        <end position="43"/>
    </location>
</feature>
<feature type="region of interest" description="Disordered" evidence="1">
    <location>
        <begin position="72"/>
        <end position="111"/>
    </location>
</feature>
<evidence type="ECO:0000313" key="3">
    <source>
        <dbReference type="Proteomes" id="UP001154114"/>
    </source>
</evidence>